<comment type="caution">
    <text evidence="1">The sequence shown here is derived from an EMBL/GenBank/DDBJ whole genome shotgun (WGS) entry which is preliminary data.</text>
</comment>
<organism evidence="1 2">
    <name type="scientific">Sphingobacterium corticis</name>
    <dbReference type="NCBI Taxonomy" id="1812823"/>
    <lineage>
        <taxon>Bacteria</taxon>
        <taxon>Pseudomonadati</taxon>
        <taxon>Bacteroidota</taxon>
        <taxon>Sphingobacteriia</taxon>
        <taxon>Sphingobacteriales</taxon>
        <taxon>Sphingobacteriaceae</taxon>
        <taxon>Sphingobacterium</taxon>
    </lineage>
</organism>
<dbReference type="InterPro" id="IPR021958">
    <property type="entry name" value="DUF3575"/>
</dbReference>
<name>A0ABW5NLX3_9SPHI</name>
<dbReference type="RefSeq" id="WP_380870055.1">
    <property type="nucleotide sequence ID" value="NZ_JBHUMA010000007.1"/>
</dbReference>
<sequence length="267" mass="30041">MNRLLSIFFISFLTVIFMVAPASVSAQRREVVEQPNLIKLNALSLFAGKFGVEYERLITERISVGAELGWRPNSRIPFRSAIKGFANDGDFTDMIDGFKSSSFSFTPEVRFYTSKRGPFRGFYVAPYVRYASFGATAPYDLDINFNYMGQLVYERYETIPLTGRVRSFTGGASIGANFKLAEKWYLDWRIIGPSFGSGRGSVAGNVALNEQEQQAIREDLAELQQDLRDFPLSIKTDYTVDGNGIKVDVQRSKWAAVRAGLSIAYRF</sequence>
<keyword evidence="2" id="KW-1185">Reference proteome</keyword>
<protein>
    <submittedName>
        <fullName evidence="1">DUF3575 domain-containing protein</fullName>
    </submittedName>
</protein>
<gene>
    <name evidence="1" type="ORF">ACFSQ3_13235</name>
</gene>
<accession>A0ABW5NLX3</accession>
<reference evidence="2" key="1">
    <citation type="journal article" date="2019" name="Int. J. Syst. Evol. Microbiol.">
        <title>The Global Catalogue of Microorganisms (GCM) 10K type strain sequencing project: providing services to taxonomists for standard genome sequencing and annotation.</title>
        <authorList>
            <consortium name="The Broad Institute Genomics Platform"/>
            <consortium name="The Broad Institute Genome Sequencing Center for Infectious Disease"/>
            <person name="Wu L."/>
            <person name="Ma J."/>
        </authorList>
    </citation>
    <scope>NUCLEOTIDE SEQUENCE [LARGE SCALE GENOMIC DNA]</scope>
    <source>
        <strain evidence="2">KCTC 42248</strain>
    </source>
</reference>
<dbReference type="EMBL" id="JBHUMA010000007">
    <property type="protein sequence ID" value="MFD2599915.1"/>
    <property type="molecule type" value="Genomic_DNA"/>
</dbReference>
<dbReference type="Pfam" id="PF12099">
    <property type="entry name" value="DUF3575"/>
    <property type="match status" value="1"/>
</dbReference>
<evidence type="ECO:0000313" key="1">
    <source>
        <dbReference type="EMBL" id="MFD2599915.1"/>
    </source>
</evidence>
<evidence type="ECO:0000313" key="2">
    <source>
        <dbReference type="Proteomes" id="UP001597393"/>
    </source>
</evidence>
<proteinExistence type="predicted"/>
<dbReference type="Proteomes" id="UP001597393">
    <property type="component" value="Unassembled WGS sequence"/>
</dbReference>